<feature type="region of interest" description="Disordered" evidence="6">
    <location>
        <begin position="103"/>
        <end position="126"/>
    </location>
</feature>
<keyword evidence="9" id="KW-1185">Reference proteome</keyword>
<comment type="similarity">
    <text evidence="2">Belongs to the multi antimicrobial extrusion (MATE) (TC 2.A.66.1) family.</text>
</comment>
<organism evidence="8 9">
    <name type="scientific">Metschnikowia bicuspidata</name>
    <dbReference type="NCBI Taxonomy" id="27322"/>
    <lineage>
        <taxon>Eukaryota</taxon>
        <taxon>Fungi</taxon>
        <taxon>Dikarya</taxon>
        <taxon>Ascomycota</taxon>
        <taxon>Saccharomycotina</taxon>
        <taxon>Pichiomycetes</taxon>
        <taxon>Metschnikowiaceae</taxon>
        <taxon>Metschnikowia</taxon>
    </lineage>
</organism>
<feature type="transmembrane region" description="Helical" evidence="7">
    <location>
        <begin position="530"/>
        <end position="550"/>
    </location>
</feature>
<dbReference type="GO" id="GO:0016020">
    <property type="term" value="C:membrane"/>
    <property type="evidence" value="ECO:0007669"/>
    <property type="project" value="UniProtKB-SubCell"/>
</dbReference>
<gene>
    <name evidence="8" type="ORF">METBISCDRAFT_19616</name>
</gene>
<evidence type="ECO:0000256" key="1">
    <source>
        <dbReference type="ARBA" id="ARBA00004141"/>
    </source>
</evidence>
<dbReference type="CDD" id="cd13132">
    <property type="entry name" value="MATE_eukaryotic"/>
    <property type="match status" value="1"/>
</dbReference>
<evidence type="ECO:0000256" key="5">
    <source>
        <dbReference type="ARBA" id="ARBA00023136"/>
    </source>
</evidence>
<feature type="transmembrane region" description="Helical" evidence="7">
    <location>
        <begin position="192"/>
        <end position="218"/>
    </location>
</feature>
<reference evidence="9" key="1">
    <citation type="journal article" date="2018" name="Nat. Microbiol.">
        <title>Leveraging single-cell genomics to expand the fungal tree of life.</title>
        <authorList>
            <person name="Ahrendt S.R."/>
            <person name="Quandt C.A."/>
            <person name="Ciobanu D."/>
            <person name="Clum A."/>
            <person name="Salamov A."/>
            <person name="Andreopoulos B."/>
            <person name="Cheng J.F."/>
            <person name="Woyke T."/>
            <person name="Pelin A."/>
            <person name="Henrissat B."/>
            <person name="Reynolds N.K."/>
            <person name="Benny G.L."/>
            <person name="Smith M.E."/>
            <person name="James T.Y."/>
            <person name="Grigoriev I.V."/>
        </authorList>
    </citation>
    <scope>NUCLEOTIDE SEQUENCE [LARGE SCALE GENOMIC DNA]</scope>
    <source>
        <strain evidence="9">Baker2002</strain>
    </source>
</reference>
<accession>A0A4P9Z8L0</accession>
<feature type="transmembrane region" description="Helical" evidence="7">
    <location>
        <begin position="270"/>
        <end position="290"/>
    </location>
</feature>
<feature type="transmembrane region" description="Helical" evidence="7">
    <location>
        <begin position="419"/>
        <end position="438"/>
    </location>
</feature>
<feature type="transmembrane region" description="Helical" evidence="7">
    <location>
        <begin position="459"/>
        <end position="479"/>
    </location>
</feature>
<evidence type="ECO:0000256" key="2">
    <source>
        <dbReference type="ARBA" id="ARBA00010199"/>
    </source>
</evidence>
<dbReference type="Proteomes" id="UP000268321">
    <property type="component" value="Unassembled WGS sequence"/>
</dbReference>
<feature type="transmembrane region" description="Helical" evidence="7">
    <location>
        <begin position="562"/>
        <end position="585"/>
    </location>
</feature>
<dbReference type="PANTHER" id="PTHR11206">
    <property type="entry name" value="MULTIDRUG RESISTANCE PROTEIN"/>
    <property type="match status" value="1"/>
</dbReference>
<proteinExistence type="inferred from homology"/>
<feature type="compositionally biased region" description="Basic and acidic residues" evidence="6">
    <location>
        <begin position="103"/>
        <end position="120"/>
    </location>
</feature>
<keyword evidence="5 7" id="KW-0472">Membrane</keyword>
<dbReference type="AlphaFoldDB" id="A0A4P9Z8L0"/>
<feature type="transmembrane region" description="Helical" evidence="7">
    <location>
        <begin position="165"/>
        <end position="186"/>
    </location>
</feature>
<dbReference type="OrthoDB" id="2126698at2759"/>
<feature type="transmembrane region" description="Helical" evidence="7">
    <location>
        <begin position="302"/>
        <end position="325"/>
    </location>
</feature>
<keyword evidence="3 7" id="KW-0812">Transmembrane</keyword>
<dbReference type="GO" id="GO:0042910">
    <property type="term" value="F:xenobiotic transmembrane transporter activity"/>
    <property type="evidence" value="ECO:0007669"/>
    <property type="project" value="InterPro"/>
</dbReference>
<evidence type="ECO:0000313" key="8">
    <source>
        <dbReference type="EMBL" id="RKP29037.1"/>
    </source>
</evidence>
<evidence type="ECO:0000256" key="4">
    <source>
        <dbReference type="ARBA" id="ARBA00022989"/>
    </source>
</evidence>
<dbReference type="Pfam" id="PF01554">
    <property type="entry name" value="MatE"/>
    <property type="match status" value="2"/>
</dbReference>
<comment type="subcellular location">
    <subcellularLocation>
        <location evidence="1">Membrane</location>
        <topology evidence="1">Multi-pass membrane protein</topology>
    </subcellularLocation>
</comment>
<keyword evidence="4 7" id="KW-1133">Transmembrane helix</keyword>
<dbReference type="InterPro" id="IPR002528">
    <property type="entry name" value="MATE_fam"/>
</dbReference>
<dbReference type="InterPro" id="IPR045069">
    <property type="entry name" value="MATE_euk"/>
</dbReference>
<dbReference type="GO" id="GO:1990961">
    <property type="term" value="P:xenobiotic detoxification by transmembrane export across the plasma membrane"/>
    <property type="evidence" value="ECO:0007669"/>
    <property type="project" value="InterPro"/>
</dbReference>
<name>A0A4P9Z8L0_9ASCO</name>
<evidence type="ECO:0000256" key="6">
    <source>
        <dbReference type="SAM" id="MobiDB-lite"/>
    </source>
</evidence>
<dbReference type="GO" id="GO:0015297">
    <property type="term" value="F:antiporter activity"/>
    <property type="evidence" value="ECO:0007669"/>
    <property type="project" value="InterPro"/>
</dbReference>
<dbReference type="NCBIfam" id="TIGR00797">
    <property type="entry name" value="matE"/>
    <property type="match status" value="1"/>
</dbReference>
<evidence type="ECO:0000313" key="9">
    <source>
        <dbReference type="Proteomes" id="UP000268321"/>
    </source>
</evidence>
<sequence length="604" mass="66040">MVLSHVFNQFLNPNGAVNRRRRLFIPPSTNFPLFRYGAVAGQRSFLSLDETSLLLPHNDDVSDVVSVASSRSLPSSLSSAHTNEDQESFHSWLVEEHQRRHYGDSDVESRVASPDHDRRSFASGKSGASRADVKSILLGDREDFATLRTTPAVETRKLLRYSLPLIATFLLEHLFLIVCLLVVGHLGKDELAAVSLASMITTITFAIFEGIATALDTLCPQAYGAGNHEAVGVHVQRCIVFSLCVYVPCAFFWWNSALVLRYVIGSGTVLRLTSQFLRVIILGGPAYIFFENGKRFLQAQGIFEAGTGILFVSAPINVFLSWFLVWNEKYGPGYIGASIAVVVNFWLISALLVMYVVFIDGSACWHGLCTPRELFQNWGQLLHLAVPGIVMLESEYVAYELMTLFALKFGTVELVAQSAVGSVASFTYMVSFAVSIAVSTRVANFIGAGNLFSARRATLTGLVVAVALASVNTAVLLLFNRPIARIFTNDPEVIELIVALFMPLVACLQVFDGLACVCNGVLRAQGLQRLGGVVNFVAYYAVGMPLALVFTRTTSLKLQGLWLGVGAGMIMIAVVESVVIVNCNWEKVIERAALMMEFNDSDSD</sequence>
<evidence type="ECO:0000256" key="3">
    <source>
        <dbReference type="ARBA" id="ARBA00022692"/>
    </source>
</evidence>
<feature type="transmembrane region" description="Helical" evidence="7">
    <location>
        <begin position="499"/>
        <end position="518"/>
    </location>
</feature>
<feature type="transmembrane region" description="Helical" evidence="7">
    <location>
        <begin position="239"/>
        <end position="264"/>
    </location>
</feature>
<evidence type="ECO:0000256" key="7">
    <source>
        <dbReference type="SAM" id="Phobius"/>
    </source>
</evidence>
<feature type="transmembrane region" description="Helical" evidence="7">
    <location>
        <begin position="337"/>
        <end position="359"/>
    </location>
</feature>
<protein>
    <submittedName>
        <fullName evidence="8">MATE efflux family protein</fullName>
    </submittedName>
</protein>
<dbReference type="EMBL" id="ML004518">
    <property type="protein sequence ID" value="RKP29037.1"/>
    <property type="molecule type" value="Genomic_DNA"/>
</dbReference>